<keyword evidence="5 9" id="KW-0342">GTP-binding</keyword>
<keyword evidence="7 9" id="KW-0687">Ribonucleoprotein</keyword>
<feature type="binding site" evidence="9">
    <location>
        <begin position="106"/>
        <end position="113"/>
    </location>
    <ligand>
        <name>GTP</name>
        <dbReference type="ChEBI" id="CHEBI:37565"/>
    </ligand>
</feature>
<comment type="subunit">
    <text evidence="9">Part of the signal recognition particle protein translocation system, which is composed of SRP and FtsY.</text>
</comment>
<dbReference type="CDD" id="cd18539">
    <property type="entry name" value="SRP_G"/>
    <property type="match status" value="1"/>
</dbReference>
<keyword evidence="9" id="KW-0963">Cytoplasm</keyword>
<feature type="compositionally biased region" description="Gly residues" evidence="11">
    <location>
        <begin position="453"/>
        <end position="469"/>
    </location>
</feature>
<dbReference type="GO" id="GO:0005525">
    <property type="term" value="F:GTP binding"/>
    <property type="evidence" value="ECO:0007669"/>
    <property type="project" value="UniProtKB-UniRule"/>
</dbReference>
<evidence type="ECO:0000256" key="6">
    <source>
        <dbReference type="ARBA" id="ARBA00023135"/>
    </source>
</evidence>
<comment type="catalytic activity">
    <reaction evidence="8 9">
        <text>GTP + H2O = GDP + phosphate + H(+)</text>
        <dbReference type="Rhea" id="RHEA:19669"/>
        <dbReference type="ChEBI" id="CHEBI:15377"/>
        <dbReference type="ChEBI" id="CHEBI:15378"/>
        <dbReference type="ChEBI" id="CHEBI:37565"/>
        <dbReference type="ChEBI" id="CHEBI:43474"/>
        <dbReference type="ChEBI" id="CHEBI:58189"/>
        <dbReference type="EC" id="3.6.5.4"/>
    </reaction>
</comment>
<comment type="subcellular location">
    <subcellularLocation>
        <location evidence="9">Cytoplasm</location>
    </subcellularLocation>
    <text evidence="9">The SRP-RNC complex is targeted to the cytoplasmic membrane.</text>
</comment>
<feature type="compositionally biased region" description="Basic residues" evidence="11">
    <location>
        <begin position="490"/>
        <end position="500"/>
    </location>
</feature>
<dbReference type="InterPro" id="IPR036891">
    <property type="entry name" value="Signal_recog_part_SRP54_M_sf"/>
</dbReference>
<organism evidence="13 14">
    <name type="scientific">Desulfolutivibrio sulfodismutans</name>
    <dbReference type="NCBI Taxonomy" id="63561"/>
    <lineage>
        <taxon>Bacteria</taxon>
        <taxon>Pseudomonadati</taxon>
        <taxon>Thermodesulfobacteriota</taxon>
        <taxon>Desulfovibrionia</taxon>
        <taxon>Desulfovibrionales</taxon>
        <taxon>Desulfovibrionaceae</taxon>
        <taxon>Desulfolutivibrio</taxon>
    </lineage>
</organism>
<dbReference type="InterPro" id="IPR022941">
    <property type="entry name" value="SRP54"/>
</dbReference>
<dbReference type="AlphaFoldDB" id="A0A7K3NN70"/>
<evidence type="ECO:0000259" key="12">
    <source>
        <dbReference type="PROSITE" id="PS00300"/>
    </source>
</evidence>
<dbReference type="SMART" id="SM00963">
    <property type="entry name" value="SRP54_N"/>
    <property type="match status" value="1"/>
</dbReference>
<evidence type="ECO:0000256" key="1">
    <source>
        <dbReference type="ARBA" id="ARBA00005450"/>
    </source>
</evidence>
<keyword evidence="14" id="KW-1185">Reference proteome</keyword>
<dbReference type="Gene3D" id="3.40.50.300">
    <property type="entry name" value="P-loop containing nucleotide triphosphate hydrolases"/>
    <property type="match status" value="1"/>
</dbReference>
<evidence type="ECO:0000256" key="7">
    <source>
        <dbReference type="ARBA" id="ARBA00023274"/>
    </source>
</evidence>
<comment type="similarity">
    <text evidence="1 9">Belongs to the GTP-binding SRP family. SRP54 subfamily.</text>
</comment>
<dbReference type="PANTHER" id="PTHR11564">
    <property type="entry name" value="SIGNAL RECOGNITION PARTICLE 54K PROTEIN SRP54"/>
    <property type="match status" value="1"/>
</dbReference>
<dbReference type="GO" id="GO:0003924">
    <property type="term" value="F:GTPase activity"/>
    <property type="evidence" value="ECO:0007669"/>
    <property type="project" value="UniProtKB-UniRule"/>
</dbReference>
<dbReference type="Pfam" id="PF00448">
    <property type="entry name" value="SRP54"/>
    <property type="match status" value="1"/>
</dbReference>
<keyword evidence="3 9" id="KW-0378">Hydrolase</keyword>
<dbReference type="InterPro" id="IPR004780">
    <property type="entry name" value="SRP"/>
</dbReference>
<dbReference type="SUPFAM" id="SSF52540">
    <property type="entry name" value="P-loop containing nucleoside triphosphate hydrolases"/>
    <property type="match status" value="1"/>
</dbReference>
<dbReference type="Gene3D" id="1.10.260.30">
    <property type="entry name" value="Signal recognition particle, SRP54 subunit, M-domain"/>
    <property type="match status" value="1"/>
</dbReference>
<feature type="coiled-coil region" evidence="10">
    <location>
        <begin position="303"/>
        <end position="342"/>
    </location>
</feature>
<evidence type="ECO:0000256" key="2">
    <source>
        <dbReference type="ARBA" id="ARBA00022741"/>
    </source>
</evidence>
<dbReference type="InterPro" id="IPR013822">
    <property type="entry name" value="Signal_recog_particl_SRP54_hlx"/>
</dbReference>
<dbReference type="Proteomes" id="UP000469724">
    <property type="component" value="Unassembled WGS sequence"/>
</dbReference>
<dbReference type="EC" id="3.6.5.4" evidence="9"/>
<protein>
    <recommendedName>
        <fullName evidence="9">Signal recognition particle protein</fullName>
        <ecNumber evidence="9">3.6.5.4</ecNumber>
    </recommendedName>
    <alternativeName>
        <fullName evidence="9">Fifty-four homolog</fullName>
    </alternativeName>
</protein>
<dbReference type="InterPro" id="IPR003593">
    <property type="entry name" value="AAA+_ATPase"/>
</dbReference>
<evidence type="ECO:0000256" key="4">
    <source>
        <dbReference type="ARBA" id="ARBA00022884"/>
    </source>
</evidence>
<dbReference type="Gene3D" id="1.20.120.140">
    <property type="entry name" value="Signal recognition particle SRP54, nucleotide-binding domain"/>
    <property type="match status" value="1"/>
</dbReference>
<evidence type="ECO:0000256" key="11">
    <source>
        <dbReference type="SAM" id="MobiDB-lite"/>
    </source>
</evidence>
<evidence type="ECO:0000256" key="5">
    <source>
        <dbReference type="ARBA" id="ARBA00023134"/>
    </source>
</evidence>
<evidence type="ECO:0000256" key="8">
    <source>
        <dbReference type="ARBA" id="ARBA00048027"/>
    </source>
</evidence>
<keyword evidence="10" id="KW-0175">Coiled coil</keyword>
<dbReference type="SMART" id="SM00962">
    <property type="entry name" value="SRP54"/>
    <property type="match status" value="1"/>
</dbReference>
<keyword evidence="2 9" id="KW-0547">Nucleotide-binding</keyword>
<feature type="binding site" evidence="9">
    <location>
        <begin position="247"/>
        <end position="250"/>
    </location>
    <ligand>
        <name>GTP</name>
        <dbReference type="ChEBI" id="CHEBI:37565"/>
    </ligand>
</feature>
<feature type="region of interest" description="Disordered" evidence="11">
    <location>
        <begin position="432"/>
        <end position="500"/>
    </location>
</feature>
<feature type="compositionally biased region" description="Low complexity" evidence="11">
    <location>
        <begin position="435"/>
        <end position="452"/>
    </location>
</feature>
<dbReference type="Pfam" id="PF02881">
    <property type="entry name" value="SRP54_N"/>
    <property type="match status" value="1"/>
</dbReference>
<comment type="function">
    <text evidence="9">Involved in targeting and insertion of nascent membrane proteins into the cytoplasmic membrane. Binds to the hydrophobic signal sequence of the ribosome-nascent chain (RNC) as it emerges from the ribosomes. The SRP-RNC complex is then targeted to the cytoplasmic membrane where it interacts with the SRP receptor FtsY.</text>
</comment>
<keyword evidence="4 9" id="KW-0694">RNA-binding</keyword>
<dbReference type="Pfam" id="PF02978">
    <property type="entry name" value="SRP_SPB"/>
    <property type="match status" value="1"/>
</dbReference>
<dbReference type="SMART" id="SM00382">
    <property type="entry name" value="AAA"/>
    <property type="match status" value="1"/>
</dbReference>
<dbReference type="SUPFAM" id="SSF47446">
    <property type="entry name" value="Signal peptide-binding domain"/>
    <property type="match status" value="1"/>
</dbReference>
<dbReference type="RefSeq" id="WP_163302727.1">
    <property type="nucleotide sequence ID" value="NZ_JAAGRQ010000055.1"/>
</dbReference>
<dbReference type="EMBL" id="JAAGRQ010000055">
    <property type="protein sequence ID" value="NDY57642.1"/>
    <property type="molecule type" value="Genomic_DNA"/>
</dbReference>
<keyword evidence="6 9" id="KW-0733">Signal recognition particle</keyword>
<evidence type="ECO:0000256" key="10">
    <source>
        <dbReference type="SAM" id="Coils"/>
    </source>
</evidence>
<reference evidence="13 14" key="1">
    <citation type="submission" date="2020-02" db="EMBL/GenBank/DDBJ databases">
        <title>Comparative genomics of sulfur disproportionating microorganisms.</title>
        <authorList>
            <person name="Ward L.M."/>
            <person name="Bertran E."/>
            <person name="Johnston D.T."/>
        </authorList>
    </citation>
    <scope>NUCLEOTIDE SEQUENCE [LARGE SCALE GENOMIC DNA]</scope>
    <source>
        <strain evidence="13 14">DSM 3696</strain>
    </source>
</reference>
<feature type="binding site" evidence="9">
    <location>
        <begin position="189"/>
        <end position="193"/>
    </location>
    <ligand>
        <name>GTP</name>
        <dbReference type="ChEBI" id="CHEBI:37565"/>
    </ligand>
</feature>
<accession>A0A7K3NN70</accession>
<dbReference type="InterPro" id="IPR000897">
    <property type="entry name" value="SRP54_GTPase_dom"/>
</dbReference>
<dbReference type="GO" id="GO:0006614">
    <property type="term" value="P:SRP-dependent cotranslational protein targeting to membrane"/>
    <property type="evidence" value="ECO:0007669"/>
    <property type="project" value="InterPro"/>
</dbReference>
<evidence type="ECO:0000256" key="9">
    <source>
        <dbReference type="HAMAP-Rule" id="MF_00306"/>
    </source>
</evidence>
<proteinExistence type="inferred from homology"/>
<dbReference type="InterPro" id="IPR004125">
    <property type="entry name" value="Signal_recog_particle_SRP54_M"/>
</dbReference>
<dbReference type="FunFam" id="3.40.50.300:FF:000022">
    <property type="entry name" value="Signal recognition particle 54 kDa subunit"/>
    <property type="match status" value="1"/>
</dbReference>
<evidence type="ECO:0000313" key="14">
    <source>
        <dbReference type="Proteomes" id="UP000469724"/>
    </source>
</evidence>
<feature type="domain" description="SRP54-type proteins GTP-binding" evidence="12">
    <location>
        <begin position="268"/>
        <end position="281"/>
    </location>
</feature>
<dbReference type="InterPro" id="IPR042101">
    <property type="entry name" value="SRP54_N_sf"/>
</dbReference>
<evidence type="ECO:0000256" key="3">
    <source>
        <dbReference type="ARBA" id="ARBA00022801"/>
    </source>
</evidence>
<dbReference type="GO" id="GO:0048500">
    <property type="term" value="C:signal recognition particle"/>
    <property type="evidence" value="ECO:0007669"/>
    <property type="project" value="UniProtKB-UniRule"/>
</dbReference>
<comment type="caution">
    <text evidence="13">The sequence shown here is derived from an EMBL/GenBank/DDBJ whole genome shotgun (WGS) entry which is preliminary data.</text>
</comment>
<dbReference type="NCBIfam" id="TIGR00959">
    <property type="entry name" value="ffh"/>
    <property type="match status" value="1"/>
</dbReference>
<dbReference type="PROSITE" id="PS00300">
    <property type="entry name" value="SRP54"/>
    <property type="match status" value="1"/>
</dbReference>
<dbReference type="InterPro" id="IPR027417">
    <property type="entry name" value="P-loop_NTPase"/>
</dbReference>
<dbReference type="GO" id="GO:0008312">
    <property type="term" value="F:7S RNA binding"/>
    <property type="evidence" value="ECO:0007669"/>
    <property type="project" value="InterPro"/>
</dbReference>
<evidence type="ECO:0000313" key="13">
    <source>
        <dbReference type="EMBL" id="NDY57642.1"/>
    </source>
</evidence>
<sequence length="500" mass="54473">MFDSLTDRLEGVFKKIRGHARLTEENVQDALREVRLALLEADVNFKVVKDFVERVRERAMGQDVLKSLTPGQQVVKVVHDELIELLGGQATALDLKDRPAAIMMVGLQGSGKTTTSAKLALRLRRELKKKPYLVPADVYRPAAIEQLTKLGAQIDVAVHPSQTGQNPVDICAAALAEAAKNGFDVVIFDTAGRLHVDEALMEELASIKAATSPAEILFVADSMTGQDAVTVAGSFNDRLDISGIVLTKMDGDARGGAALSIKGITGKPIKFVGMGEKLSDLEIFHPDRAASRILGMGDILTLIEKAQTDIDAEEAAAMEKKLRKAEFNLEDFRTQMRRVRKLGSLEGILKLIPGMSQVRQKLGEVQVPEKEMARVEAIIGSMTKKERENPKIINPSRRERIAKGSGTTVLDVTQLLKNFSQMQKMMKRMMGGGKLPSPGKMPKMPKMPRMPGGMPGLPGGMPGMPGAGGDEAQPQDPRFARTPGKSTSASKRKKQKRKKR</sequence>
<dbReference type="HAMAP" id="MF_00306">
    <property type="entry name" value="SRP54"/>
    <property type="match status" value="1"/>
</dbReference>
<gene>
    <name evidence="9 13" type="primary">ffh</name>
    <name evidence="13" type="ORF">G3N56_12970</name>
</gene>
<comment type="domain">
    <text evidence="9">Composed of three domains: the N-terminal N domain, which is responsible for interactions with the ribosome, the central G domain, which binds GTP, and the C-terminal M domain, which binds the RNA and the signal sequence of the RNC.</text>
</comment>
<dbReference type="PANTHER" id="PTHR11564:SF5">
    <property type="entry name" value="SIGNAL RECOGNITION PARTICLE SUBUNIT SRP54"/>
    <property type="match status" value="1"/>
</dbReference>
<name>A0A7K3NN70_9BACT</name>